<feature type="compositionally biased region" description="Acidic residues" evidence="1">
    <location>
        <begin position="314"/>
        <end position="324"/>
    </location>
</feature>
<dbReference type="OrthoDB" id="62853at2759"/>
<evidence type="ECO:0000259" key="2">
    <source>
        <dbReference type="PROSITE" id="PS50812"/>
    </source>
</evidence>
<dbReference type="SUPFAM" id="SSF63748">
    <property type="entry name" value="Tudor/PWWP/MBT"/>
    <property type="match status" value="1"/>
</dbReference>
<comment type="caution">
    <text evidence="3">The sequence shown here is derived from an EMBL/GenBank/DDBJ whole genome shotgun (WGS) entry which is preliminary data.</text>
</comment>
<accession>W9VN53</accession>
<dbReference type="GeneID" id="19197916"/>
<keyword evidence="4" id="KW-1185">Reference proteome</keyword>
<feature type="compositionally biased region" description="Low complexity" evidence="1">
    <location>
        <begin position="82"/>
        <end position="95"/>
    </location>
</feature>
<feature type="region of interest" description="Disordered" evidence="1">
    <location>
        <begin position="299"/>
        <end position="414"/>
    </location>
</feature>
<feature type="compositionally biased region" description="Low complexity" evidence="1">
    <location>
        <begin position="604"/>
        <end position="620"/>
    </location>
</feature>
<dbReference type="eggNOG" id="ENOG502S12V">
    <property type="taxonomic scope" value="Eukaryota"/>
</dbReference>
<reference evidence="3 4" key="1">
    <citation type="submission" date="2013-03" db="EMBL/GenBank/DDBJ databases">
        <title>The Genome Sequence of Cladophialophora psammophila CBS 110553.</title>
        <authorList>
            <consortium name="The Broad Institute Genomics Platform"/>
            <person name="Cuomo C."/>
            <person name="de Hoog S."/>
            <person name="Gorbushina A."/>
            <person name="Walker B."/>
            <person name="Young S.K."/>
            <person name="Zeng Q."/>
            <person name="Gargeya S."/>
            <person name="Fitzgerald M."/>
            <person name="Haas B."/>
            <person name="Abouelleil A."/>
            <person name="Allen A.W."/>
            <person name="Alvarado L."/>
            <person name="Arachchi H.M."/>
            <person name="Berlin A.M."/>
            <person name="Chapman S.B."/>
            <person name="Gainer-Dewar J."/>
            <person name="Goldberg J."/>
            <person name="Griggs A."/>
            <person name="Gujja S."/>
            <person name="Hansen M."/>
            <person name="Howarth C."/>
            <person name="Imamovic A."/>
            <person name="Ireland A."/>
            <person name="Larimer J."/>
            <person name="McCowan C."/>
            <person name="Murphy C."/>
            <person name="Pearson M."/>
            <person name="Poon T.W."/>
            <person name="Priest M."/>
            <person name="Roberts A."/>
            <person name="Saif S."/>
            <person name="Shea T."/>
            <person name="Sisk P."/>
            <person name="Sykes S."/>
            <person name="Wortman J."/>
            <person name="Nusbaum C."/>
            <person name="Birren B."/>
        </authorList>
    </citation>
    <scope>NUCLEOTIDE SEQUENCE [LARGE SCALE GENOMIC DNA]</scope>
    <source>
        <strain evidence="3 4">CBS 110553</strain>
    </source>
</reference>
<dbReference type="EMBL" id="AMGX01000044">
    <property type="protein sequence ID" value="EXJ53561.1"/>
    <property type="molecule type" value="Genomic_DNA"/>
</dbReference>
<feature type="compositionally biased region" description="Low complexity" evidence="1">
    <location>
        <begin position="349"/>
        <end position="364"/>
    </location>
</feature>
<feature type="domain" description="PWWP" evidence="2">
    <location>
        <begin position="158"/>
        <end position="241"/>
    </location>
</feature>
<dbReference type="Proteomes" id="UP000019471">
    <property type="component" value="Unassembled WGS sequence"/>
</dbReference>
<dbReference type="SMART" id="SM00293">
    <property type="entry name" value="PWWP"/>
    <property type="match status" value="1"/>
</dbReference>
<gene>
    <name evidence="3" type="ORF">A1O5_13233</name>
</gene>
<feature type="compositionally biased region" description="Basic and acidic residues" evidence="1">
    <location>
        <begin position="515"/>
        <end position="542"/>
    </location>
</feature>
<dbReference type="PANTHER" id="PTHR22910:SF6">
    <property type="entry name" value="PROTEIN MGARP"/>
    <property type="match status" value="1"/>
</dbReference>
<dbReference type="GO" id="GO:0005739">
    <property type="term" value="C:mitochondrion"/>
    <property type="evidence" value="ECO:0007669"/>
    <property type="project" value="InterPro"/>
</dbReference>
<dbReference type="Pfam" id="PF00855">
    <property type="entry name" value="PWWP"/>
    <property type="match status" value="1"/>
</dbReference>
<feature type="compositionally biased region" description="Basic and acidic residues" evidence="1">
    <location>
        <begin position="365"/>
        <end position="380"/>
    </location>
</feature>
<dbReference type="Gene3D" id="2.30.30.140">
    <property type="match status" value="1"/>
</dbReference>
<protein>
    <recommendedName>
        <fullName evidence="2">PWWP domain-containing protein</fullName>
    </recommendedName>
</protein>
<feature type="compositionally biased region" description="Basic and acidic residues" evidence="1">
    <location>
        <begin position="561"/>
        <end position="576"/>
    </location>
</feature>
<feature type="region of interest" description="Disordered" evidence="1">
    <location>
        <begin position="1"/>
        <end position="152"/>
    </location>
</feature>
<dbReference type="InterPro" id="IPR026093">
    <property type="entry name" value="MGARP"/>
</dbReference>
<proteinExistence type="predicted"/>
<dbReference type="InterPro" id="IPR000313">
    <property type="entry name" value="PWWP_dom"/>
</dbReference>
<feature type="compositionally biased region" description="Basic and acidic residues" evidence="1">
    <location>
        <begin position="404"/>
        <end position="414"/>
    </location>
</feature>
<organism evidence="3 4">
    <name type="scientific">Cladophialophora psammophila CBS 110553</name>
    <dbReference type="NCBI Taxonomy" id="1182543"/>
    <lineage>
        <taxon>Eukaryota</taxon>
        <taxon>Fungi</taxon>
        <taxon>Dikarya</taxon>
        <taxon>Ascomycota</taxon>
        <taxon>Pezizomycotina</taxon>
        <taxon>Eurotiomycetes</taxon>
        <taxon>Chaetothyriomycetidae</taxon>
        <taxon>Chaetothyriales</taxon>
        <taxon>Herpotrichiellaceae</taxon>
        <taxon>Cladophialophora</taxon>
    </lineage>
</organism>
<evidence type="ECO:0000256" key="1">
    <source>
        <dbReference type="SAM" id="MobiDB-lite"/>
    </source>
</evidence>
<feature type="compositionally biased region" description="Acidic residues" evidence="1">
    <location>
        <begin position="391"/>
        <end position="403"/>
    </location>
</feature>
<feature type="region of interest" description="Disordered" evidence="1">
    <location>
        <begin position="509"/>
        <end position="620"/>
    </location>
</feature>
<sequence>MASEESAPVTEVPVKVPQPADGAPPSSAEPASETVAEMSGALPAEQPAETEPAQSTDNVTANGPVEPASEPPKEPQEPQEPQEPAAESEPMAPAAEDTEMMKDAGEAETAQPEINGAASAEKKSSSSRRKSSTVPENKGKKLNKKKSMSKITHLDAEPGDYYLARLKGYPPWPSIIADEDMLPDIMINNRPVTTKKADGTYNEAYADGGKKMHERTFPIMFLGTNEFVWIHNTDLTPLTPEECNDVPEKGKGKALLGAYKVAAEGHDLQYFKNMLDEHAAALQAEIDAKEAREAEKVAKAEKKKRKSEAKAEPEDVEMEEAEADVEPKKSSKKRKKEADEEEDEDQKPAKTPKTTKIKLTTNKTPKTEEKKPKEKATKARSEKRKSRAAQEDEEMVDAVEQEPEEKPLDPVEARKSREKEVLFLRHKLQKGFLSRDQAPQEDEMPQMATYIKKLEGYADLEVSIIRTTKINKVLKALIKLNTIPRDEEFQFRKRSVELLSQWNKILGAEPADDTAGDKDTATNGVHDEKSEEAPEEEKKEDASAPPEKPVEATEAAEGVEAAEKSTAEPEAEKPEENAEPVKAVVEEPAKPEAAAPETMEKAPKSAAAATEAADVVKTTE</sequence>
<evidence type="ECO:0000313" key="3">
    <source>
        <dbReference type="EMBL" id="EXJ53561.1"/>
    </source>
</evidence>
<dbReference type="HOGENOM" id="CLU_019479_1_0_1"/>
<dbReference type="RefSeq" id="XP_007751989.1">
    <property type="nucleotide sequence ID" value="XM_007753799.1"/>
</dbReference>
<dbReference type="AlphaFoldDB" id="W9VN53"/>
<dbReference type="PROSITE" id="PS50812">
    <property type="entry name" value="PWWP"/>
    <property type="match status" value="1"/>
</dbReference>
<name>W9VN53_9EURO</name>
<evidence type="ECO:0000313" key="4">
    <source>
        <dbReference type="Proteomes" id="UP000019471"/>
    </source>
</evidence>
<dbReference type="STRING" id="1182543.W9VN53"/>
<dbReference type="PANTHER" id="PTHR22910">
    <property type="entry name" value="PROTEIN MGARP"/>
    <property type="match status" value="1"/>
</dbReference>
<feature type="compositionally biased region" description="Polar residues" evidence="1">
    <location>
        <begin position="52"/>
        <end position="61"/>
    </location>
</feature>